<evidence type="ECO:0000256" key="1">
    <source>
        <dbReference type="SAM" id="MobiDB-lite"/>
    </source>
</evidence>
<gene>
    <name evidence="2" type="ORF">HSBAA_29630</name>
</gene>
<name>A0A455U801_9GAMM</name>
<dbReference type="KEGG" id="hsr:HSBAA_29630"/>
<feature type="region of interest" description="Disordered" evidence="1">
    <location>
        <begin position="188"/>
        <end position="207"/>
    </location>
</feature>
<reference evidence="2 3" key="1">
    <citation type="journal article" date="2019" name="Microbiol. Resour. Announc.">
        <title>Complete Genome Sequence of Halomonas sulfidaeris Strain Esulfide1 Isolated from a Metal Sulfide Rock at a Depth of 2,200 Meters, Obtained Using Nanopore Sequencing.</title>
        <authorList>
            <person name="Saito M."/>
            <person name="Nishigata A."/>
            <person name="Galipon J."/>
            <person name="Arakawa K."/>
        </authorList>
    </citation>
    <scope>NUCLEOTIDE SEQUENCE [LARGE SCALE GENOMIC DNA]</scope>
    <source>
        <strain evidence="2 3">ATCC BAA-803</strain>
    </source>
</reference>
<evidence type="ECO:0000313" key="2">
    <source>
        <dbReference type="EMBL" id="BBI61657.1"/>
    </source>
</evidence>
<dbReference type="AlphaFoldDB" id="A0A455U801"/>
<dbReference type="Proteomes" id="UP000320231">
    <property type="component" value="Chromosome"/>
</dbReference>
<evidence type="ECO:0000313" key="3">
    <source>
        <dbReference type="Proteomes" id="UP000320231"/>
    </source>
</evidence>
<dbReference type="EMBL" id="AP019514">
    <property type="protein sequence ID" value="BBI61657.1"/>
    <property type="molecule type" value="Genomic_DNA"/>
</dbReference>
<sequence>MVGASVELWDVDVIEARKIHAYNDETDELTLAGPFSTDPQDFANYMVGESNREAKPVSVTSVAGSGDYKRTLSFIEYNETIFDPVNVQETPLYTDPVRRIGHVQDLRVYEELSMRSGSLTSNIIAAWNAPTEGDYAGARCLSLAMAVLWNSTAQPLPERCSTTLTPTWEKRLNSRWWRMTVRAARPPITLRPTGNISSKVPAPCPPR</sequence>
<protein>
    <submittedName>
        <fullName evidence="2">Uncharacterized protein</fullName>
    </submittedName>
</protein>
<organism evidence="2 3">
    <name type="scientific">Vreelandella sulfidaeris</name>
    <dbReference type="NCBI Taxonomy" id="115553"/>
    <lineage>
        <taxon>Bacteria</taxon>
        <taxon>Pseudomonadati</taxon>
        <taxon>Pseudomonadota</taxon>
        <taxon>Gammaproteobacteria</taxon>
        <taxon>Oceanospirillales</taxon>
        <taxon>Halomonadaceae</taxon>
        <taxon>Vreelandella</taxon>
    </lineage>
</organism>
<proteinExistence type="predicted"/>
<accession>A0A455U801</accession>